<dbReference type="RefSeq" id="XP_002774651.1">
    <property type="nucleotide sequence ID" value="XM_002774605.1"/>
</dbReference>
<accession>C5LAL1</accession>
<evidence type="ECO:0000313" key="7">
    <source>
        <dbReference type="EMBL" id="EER06467.1"/>
    </source>
</evidence>
<dbReference type="PROSITE" id="PS00086">
    <property type="entry name" value="CYTOCHROME_P450"/>
    <property type="match status" value="1"/>
</dbReference>
<dbReference type="AlphaFoldDB" id="C5LAL1"/>
<dbReference type="Gene3D" id="1.10.630.10">
    <property type="entry name" value="Cytochrome P450"/>
    <property type="match status" value="2"/>
</dbReference>
<keyword evidence="5 6" id="KW-0349">Heme</keyword>
<dbReference type="Pfam" id="PF00067">
    <property type="entry name" value="p450"/>
    <property type="match status" value="1"/>
</dbReference>
<dbReference type="InterPro" id="IPR036396">
    <property type="entry name" value="Cyt_P450_sf"/>
</dbReference>
<feature type="binding site" description="axial binding residue" evidence="5">
    <location>
        <position position="237"/>
    </location>
    <ligand>
        <name>heme</name>
        <dbReference type="ChEBI" id="CHEBI:30413"/>
    </ligand>
    <ligandPart>
        <name>Fe</name>
        <dbReference type="ChEBI" id="CHEBI:18248"/>
    </ligandPart>
</feature>
<dbReference type="InParanoid" id="C5LAL1"/>
<dbReference type="GO" id="GO:0020037">
    <property type="term" value="F:heme binding"/>
    <property type="evidence" value="ECO:0007669"/>
    <property type="project" value="InterPro"/>
</dbReference>
<dbReference type="PANTHER" id="PTHR24305:SF166">
    <property type="entry name" value="CYTOCHROME P450 12A4, MITOCHONDRIAL-RELATED"/>
    <property type="match status" value="1"/>
</dbReference>
<keyword evidence="4 5" id="KW-0408">Iron</keyword>
<name>C5LAL1_PERM5</name>
<dbReference type="InterPro" id="IPR017972">
    <property type="entry name" value="Cyt_P450_CS"/>
</dbReference>
<gene>
    <name evidence="7" type="ORF">Pmar_PMAR006278</name>
</gene>
<evidence type="ECO:0000256" key="5">
    <source>
        <dbReference type="PIRSR" id="PIRSR602403-1"/>
    </source>
</evidence>
<dbReference type="GO" id="GO:0005506">
    <property type="term" value="F:iron ion binding"/>
    <property type="evidence" value="ECO:0007669"/>
    <property type="project" value="InterPro"/>
</dbReference>
<evidence type="ECO:0000256" key="6">
    <source>
        <dbReference type="RuleBase" id="RU000461"/>
    </source>
</evidence>
<dbReference type="SUPFAM" id="SSF48264">
    <property type="entry name" value="Cytochrome P450"/>
    <property type="match status" value="1"/>
</dbReference>
<keyword evidence="6" id="KW-0560">Oxidoreductase</keyword>
<keyword evidence="3 5" id="KW-0479">Metal-binding</keyword>
<dbReference type="InterPro" id="IPR001128">
    <property type="entry name" value="Cyt_P450"/>
</dbReference>
<dbReference type="GO" id="GO:0016705">
    <property type="term" value="F:oxidoreductase activity, acting on paired donors, with incorporation or reduction of molecular oxygen"/>
    <property type="evidence" value="ECO:0007669"/>
    <property type="project" value="InterPro"/>
</dbReference>
<dbReference type="InterPro" id="IPR050121">
    <property type="entry name" value="Cytochrome_P450_monoxygenase"/>
</dbReference>
<dbReference type="OrthoDB" id="414857at2759"/>
<dbReference type="PANTHER" id="PTHR24305">
    <property type="entry name" value="CYTOCHROME P450"/>
    <property type="match status" value="1"/>
</dbReference>
<sequence>MVMSEGAMWKKHRRIVSRPFNEQNLDRLVPMIISLGEDLVGKLKQEADSQGVVMWRPVEDVHLLGKRVAAAVYMGETNPLNSKYALFSPHIQAEVREYIMDRFAISLKPTRIFYYDRLLYRLLFPGVREFYRKWRSMNAKLVEDIRLSQEAPRRSLALPHNPSPPVMLLSALVDCKVAGKSIKAGTKLMFPVKQILKKSYVDGDEFRPERWLVPDGHSIDERQRDEFLGFGFGPRRCPGQLLAVKEVIIIIAILLRSSHKFYGDAETHSPKFSSRLTMCPQDSPVRLHCRTV</sequence>
<keyword evidence="6" id="KW-0503">Monooxygenase</keyword>
<dbReference type="GO" id="GO:0004497">
    <property type="term" value="F:monooxygenase activity"/>
    <property type="evidence" value="ECO:0007669"/>
    <property type="project" value="UniProtKB-KW"/>
</dbReference>
<keyword evidence="8" id="KW-1185">Reference proteome</keyword>
<proteinExistence type="inferred from homology"/>
<reference evidence="7 8" key="1">
    <citation type="submission" date="2008-07" db="EMBL/GenBank/DDBJ databases">
        <authorList>
            <person name="El-Sayed N."/>
            <person name="Caler E."/>
            <person name="Inman J."/>
            <person name="Amedeo P."/>
            <person name="Hass B."/>
            <person name="Wortman J."/>
        </authorList>
    </citation>
    <scope>NUCLEOTIDE SEQUENCE [LARGE SCALE GENOMIC DNA]</scope>
    <source>
        <strain evidence="8">ATCC 50983 / TXsc</strain>
    </source>
</reference>
<evidence type="ECO:0000256" key="3">
    <source>
        <dbReference type="ARBA" id="ARBA00022723"/>
    </source>
</evidence>
<dbReference type="Proteomes" id="UP000007800">
    <property type="component" value="Unassembled WGS sequence"/>
</dbReference>
<organism evidence="8">
    <name type="scientific">Perkinsus marinus (strain ATCC 50983 / TXsc)</name>
    <dbReference type="NCBI Taxonomy" id="423536"/>
    <lineage>
        <taxon>Eukaryota</taxon>
        <taxon>Sar</taxon>
        <taxon>Alveolata</taxon>
        <taxon>Perkinsozoa</taxon>
        <taxon>Perkinsea</taxon>
        <taxon>Perkinsida</taxon>
        <taxon>Perkinsidae</taxon>
        <taxon>Perkinsus</taxon>
    </lineage>
</organism>
<dbReference type="PRINTS" id="PR00465">
    <property type="entry name" value="EP450IV"/>
</dbReference>
<dbReference type="EMBL" id="GG680729">
    <property type="protein sequence ID" value="EER06467.1"/>
    <property type="molecule type" value="Genomic_DNA"/>
</dbReference>
<evidence type="ECO:0000256" key="1">
    <source>
        <dbReference type="ARBA" id="ARBA00001971"/>
    </source>
</evidence>
<dbReference type="InterPro" id="IPR002403">
    <property type="entry name" value="Cyt_P450_E_grp-IV"/>
</dbReference>
<protein>
    <submittedName>
        <fullName evidence="7">Cytochrome p450, putative</fullName>
    </submittedName>
</protein>
<dbReference type="GeneID" id="9065655"/>
<comment type="similarity">
    <text evidence="2 6">Belongs to the cytochrome P450 family.</text>
</comment>
<evidence type="ECO:0000256" key="4">
    <source>
        <dbReference type="ARBA" id="ARBA00023004"/>
    </source>
</evidence>
<comment type="cofactor">
    <cofactor evidence="1 5">
        <name>heme</name>
        <dbReference type="ChEBI" id="CHEBI:30413"/>
    </cofactor>
</comment>
<evidence type="ECO:0000256" key="2">
    <source>
        <dbReference type="ARBA" id="ARBA00010617"/>
    </source>
</evidence>
<evidence type="ECO:0000313" key="8">
    <source>
        <dbReference type="Proteomes" id="UP000007800"/>
    </source>
</evidence>